<evidence type="ECO:0000313" key="2">
    <source>
        <dbReference type="Proteomes" id="UP000008596"/>
    </source>
</evidence>
<reference evidence="1 2" key="3">
    <citation type="journal article" date="2003" name="Proc. Natl. Acad. Sci. U.S.A.">
        <title>A secreted high-affinity inhibitor of human TNF from Tanapox virus.</title>
        <authorList>
            <person name="Brunetti C.R."/>
            <person name="Paulose-Murphy M."/>
            <person name="Singh R."/>
            <person name="Qin J."/>
            <person name="Barrett J.W."/>
            <person name="Tardivel A."/>
            <person name="Schneider P."/>
            <person name="Essani K."/>
            <person name="McFadden G."/>
        </authorList>
    </citation>
    <scope>NUCLEOTIDE SEQUENCE [LARGE SCALE GENOMIC DNA]</scope>
    <source>
        <strain evidence="2">VR587</strain>
    </source>
</reference>
<keyword evidence="2" id="KW-1185">Reference proteome</keyword>
<dbReference type="EMBL" id="AY386371">
    <property type="protein sequence ID" value="AAR07481.1"/>
    <property type="molecule type" value="Genomic_DNA"/>
</dbReference>
<accession>Q6TUP5</accession>
<dbReference type="Proteomes" id="UP000008596">
    <property type="component" value="Segment"/>
</dbReference>
<sequence>MKSYSVFIHNTIENMYNVVITSFGVINIYGFEHLKTVCEDLGIVVFDFVGEYAIATLNAQEISVNLITQDDINDCYIACNGFIVKCSEYNKVPFPVIQIYCAFLTKSKILLCCDYHPKLFVDNMLQPFYISFSICILESRVLEVYNLYNKGDYYLIINPSIDFLTFLVKTVSFCLTDRNGWVIIDAKSEIIH</sequence>
<reference evidence="1 2" key="2">
    <citation type="journal article" date="2003" name="J. Virol.">
        <title>Complete genomic sequence and comparative analysis of the tumorigenic poxvirus Yaba monkey tumor virus.</title>
        <authorList>
            <person name="Brunetti C.R."/>
            <person name="Amano H."/>
            <person name="Ueda Y."/>
            <person name="Qin J."/>
            <person name="Miyamura T."/>
            <person name="Suzuki T."/>
            <person name="Li X."/>
            <person name="Barrett J.W."/>
            <person name="McFadden G."/>
        </authorList>
    </citation>
    <scope>NUCLEOTIDE SEQUENCE [LARGE SCALE GENOMIC DNA]</scope>
    <source>
        <strain evidence="2">VR587</strain>
    </source>
</reference>
<organism evidence="1 2">
    <name type="scientific">Yaba monkey tumor virus (strain VR587)</name>
    <name type="common">YMTV</name>
    <dbReference type="NCBI Taxonomy" id="928314"/>
    <lineage>
        <taxon>Viruses</taxon>
        <taxon>Varidnaviria</taxon>
        <taxon>Bamfordvirae</taxon>
        <taxon>Nucleocytoviricota</taxon>
        <taxon>Pokkesviricetes</taxon>
        <taxon>Chitovirales</taxon>
        <taxon>Poxviridae</taxon>
        <taxon>Chordopoxvirinae</taxon>
        <taxon>Yatapoxvirus</taxon>
        <taxon>Yatapoxvirus yabapox</taxon>
        <taxon>Yaba monkey tumor virus</taxon>
    </lineage>
</organism>
<organismHost>
    <name type="scientific">Papio hamadryas</name>
    <name type="common">Hamadryas baboon</name>
    <dbReference type="NCBI Taxonomy" id="9557"/>
</organismHost>
<organismHost>
    <name type="scientific">Macaca</name>
    <name type="common">macaques</name>
    <dbReference type="NCBI Taxonomy" id="9539"/>
</organismHost>
<dbReference type="InterPro" id="IPR009247">
    <property type="entry name" value="Chordopox_A35R"/>
</dbReference>
<organismHost>
    <name type="scientific">Erythrocebus patas</name>
    <name type="common">Red guenon</name>
    <name type="synonym">Cercopithecus patas</name>
    <dbReference type="NCBI Taxonomy" id="9538"/>
</organismHost>
<proteinExistence type="predicted"/>
<name>Q6TUP5_YMTV5</name>
<organismHost>
    <name type="scientific">Homo sapiens</name>
    <name type="common">Human</name>
    <dbReference type="NCBI Taxonomy" id="9606"/>
</organismHost>
<reference evidence="1 2" key="1">
    <citation type="journal article" date="1995" name="J. Gen. Virol.">
        <title>Identification and characterization of the thymidine kinase gene of Yaba virus.</title>
        <authorList>
            <person name="Amano H."/>
            <person name="Ueda Y."/>
            <person name="Miyamura T."/>
        </authorList>
    </citation>
    <scope>NUCLEOTIDE SEQUENCE [LARGE SCALE GENOMIC DNA]</scope>
    <source>
        <strain evidence="2">VR587</strain>
    </source>
</reference>
<dbReference type="RefSeq" id="NP_938380.1">
    <property type="nucleotide sequence ID" value="NC_005179.1"/>
</dbReference>
<protein>
    <submittedName>
        <fullName evidence="1">124R</fullName>
    </submittedName>
</protein>
<evidence type="ECO:0000313" key="1">
    <source>
        <dbReference type="EMBL" id="AAR07481.1"/>
    </source>
</evidence>
<dbReference type="GeneID" id="2943702"/>
<dbReference type="Pfam" id="PF05989">
    <property type="entry name" value="Chordopox_A35R"/>
    <property type="match status" value="1"/>
</dbReference>
<dbReference type="KEGG" id="vg:2943702"/>